<evidence type="ECO:0000313" key="2">
    <source>
        <dbReference type="Proteomes" id="UP000430202"/>
    </source>
</evidence>
<proteinExistence type="predicted"/>
<name>A0A653PLU3_9FLAO</name>
<sequence length="120" mass="13957">MRNFYTYIASFFLFLGLSTNFVSLNTDTISVVRFEVSLFSSTLKNTSFDLHTVDSKYNNDTATSVIDTSFDVYCYLSKICKQQLHHKLKGQHFHFLSYVNSLRQTIFLTKIFSSKYTRTA</sequence>
<organism evidence="1 2">
    <name type="scientific">Maribacter litoralis</name>
    <dbReference type="NCBI Taxonomy" id="2059726"/>
    <lineage>
        <taxon>Bacteria</taxon>
        <taxon>Pseudomonadati</taxon>
        <taxon>Bacteroidota</taxon>
        <taxon>Flavobacteriia</taxon>
        <taxon>Flavobacteriales</taxon>
        <taxon>Flavobacteriaceae</taxon>
        <taxon>Maribacter</taxon>
    </lineage>
</organism>
<keyword evidence="2" id="KW-1185">Reference proteome</keyword>
<dbReference type="EMBL" id="CABWLR010000002">
    <property type="protein sequence ID" value="VXB30606.1"/>
    <property type="molecule type" value="Genomic_DNA"/>
</dbReference>
<evidence type="ECO:0000313" key="1">
    <source>
        <dbReference type="EMBL" id="VXB30606.1"/>
    </source>
</evidence>
<accession>A0A653PLU3</accession>
<gene>
    <name evidence="1" type="ORF">MARI151_20276</name>
</gene>
<dbReference type="Proteomes" id="UP000430202">
    <property type="component" value="Unassembled WGS sequence"/>
</dbReference>
<reference evidence="1 2" key="1">
    <citation type="submission" date="2019-10" db="EMBL/GenBank/DDBJ databases">
        <authorList>
            <person name="Karimi E."/>
        </authorList>
    </citation>
    <scope>NUCLEOTIDE SEQUENCE [LARGE SCALE GENOMIC DNA]</scope>
    <source>
        <strain evidence="1">Maribacter sp. 151</strain>
    </source>
</reference>
<protein>
    <submittedName>
        <fullName evidence="1">Uncharacterized protein</fullName>
    </submittedName>
</protein>
<dbReference type="AlphaFoldDB" id="A0A653PLU3"/>